<dbReference type="PANTHER" id="PTHR43133:SF46">
    <property type="entry name" value="RNA POLYMERASE SIGMA-70 FACTOR ECF SUBFAMILY"/>
    <property type="match status" value="1"/>
</dbReference>
<dbReference type="NCBIfam" id="TIGR02985">
    <property type="entry name" value="Sig70_bacteroi1"/>
    <property type="match status" value="1"/>
</dbReference>
<dbReference type="Pfam" id="PF08281">
    <property type="entry name" value="Sigma70_r4_2"/>
    <property type="match status" value="1"/>
</dbReference>
<evidence type="ECO:0000256" key="6">
    <source>
        <dbReference type="RuleBase" id="RU000716"/>
    </source>
</evidence>
<organism evidence="9 10">
    <name type="scientific">Rhodohalobacter sulfatireducens</name>
    <dbReference type="NCBI Taxonomy" id="2911366"/>
    <lineage>
        <taxon>Bacteria</taxon>
        <taxon>Pseudomonadati</taxon>
        <taxon>Balneolota</taxon>
        <taxon>Balneolia</taxon>
        <taxon>Balneolales</taxon>
        <taxon>Balneolaceae</taxon>
        <taxon>Rhodohalobacter</taxon>
    </lineage>
</organism>
<dbReference type="Gene3D" id="1.10.1740.10">
    <property type="match status" value="1"/>
</dbReference>
<feature type="domain" description="RNA polymerase sigma factor 70 region 4 type 2" evidence="8">
    <location>
        <begin position="133"/>
        <end position="185"/>
    </location>
</feature>
<comment type="similarity">
    <text evidence="1 6">Belongs to the sigma-70 factor family. ECF subfamily.</text>
</comment>
<dbReference type="InterPro" id="IPR013325">
    <property type="entry name" value="RNA_pol_sigma_r2"/>
</dbReference>
<evidence type="ECO:0000313" key="9">
    <source>
        <dbReference type="EMBL" id="MCG2589727.1"/>
    </source>
</evidence>
<dbReference type="PROSITE" id="PS01063">
    <property type="entry name" value="SIGMA70_ECF"/>
    <property type="match status" value="1"/>
</dbReference>
<accession>A0ABS9KFU0</accession>
<evidence type="ECO:0000256" key="5">
    <source>
        <dbReference type="ARBA" id="ARBA00023163"/>
    </source>
</evidence>
<evidence type="ECO:0000256" key="3">
    <source>
        <dbReference type="ARBA" id="ARBA00023082"/>
    </source>
</evidence>
<dbReference type="InterPro" id="IPR039425">
    <property type="entry name" value="RNA_pol_sigma-70-like"/>
</dbReference>
<name>A0ABS9KFU0_9BACT</name>
<dbReference type="Gene3D" id="1.10.10.10">
    <property type="entry name" value="Winged helix-like DNA-binding domain superfamily/Winged helix DNA-binding domain"/>
    <property type="match status" value="1"/>
</dbReference>
<keyword evidence="2 6" id="KW-0805">Transcription regulation</keyword>
<keyword evidence="4 6" id="KW-0238">DNA-binding</keyword>
<dbReference type="InterPro" id="IPR036388">
    <property type="entry name" value="WH-like_DNA-bd_sf"/>
</dbReference>
<evidence type="ECO:0000256" key="4">
    <source>
        <dbReference type="ARBA" id="ARBA00023125"/>
    </source>
</evidence>
<dbReference type="SUPFAM" id="SSF88946">
    <property type="entry name" value="Sigma2 domain of RNA polymerase sigma factors"/>
    <property type="match status" value="1"/>
</dbReference>
<reference evidence="9" key="1">
    <citation type="submission" date="2022-01" db="EMBL/GenBank/DDBJ databases">
        <authorList>
            <person name="Wang Y."/>
        </authorList>
    </citation>
    <scope>NUCLEOTIDE SEQUENCE</scope>
    <source>
        <strain evidence="9">WB101</strain>
    </source>
</reference>
<protein>
    <recommendedName>
        <fullName evidence="6">RNA polymerase sigma factor</fullName>
    </recommendedName>
</protein>
<evidence type="ECO:0000256" key="1">
    <source>
        <dbReference type="ARBA" id="ARBA00010641"/>
    </source>
</evidence>
<dbReference type="EMBL" id="JAKLWS010000020">
    <property type="protein sequence ID" value="MCG2589727.1"/>
    <property type="molecule type" value="Genomic_DNA"/>
</dbReference>
<sequence length="194" mass="22719">MALAIHLLLIQLALHSSDDLDSTELLRSIKNGDHDAFRKFFDRHHKHLYYFLLKKGMSEQVAEDLIQQAFLMIWERRKQIDETKSLRAYLFRIAYTRMLNHIRDHKKFSDSAEADSVVTLTPDSTLINEELKEQIDRAIESMPDKRQTVFRLCFLQGFSYKETASTLDISPKTVENHMGLALKDLREALKSFME</sequence>
<keyword evidence="5 6" id="KW-0804">Transcription</keyword>
<dbReference type="PANTHER" id="PTHR43133">
    <property type="entry name" value="RNA POLYMERASE ECF-TYPE SIGMA FACTO"/>
    <property type="match status" value="1"/>
</dbReference>
<gene>
    <name evidence="9" type="ORF">L6773_14195</name>
</gene>
<dbReference type="RefSeq" id="WP_237855087.1">
    <property type="nucleotide sequence ID" value="NZ_JAKLWS010000020.1"/>
</dbReference>
<dbReference type="SUPFAM" id="SSF88659">
    <property type="entry name" value="Sigma3 and sigma4 domains of RNA polymerase sigma factors"/>
    <property type="match status" value="1"/>
</dbReference>
<keyword evidence="3 6" id="KW-0731">Sigma factor</keyword>
<evidence type="ECO:0000313" key="10">
    <source>
        <dbReference type="Proteomes" id="UP001165366"/>
    </source>
</evidence>
<comment type="caution">
    <text evidence="9">The sequence shown here is derived from an EMBL/GenBank/DDBJ whole genome shotgun (WGS) entry which is preliminary data.</text>
</comment>
<evidence type="ECO:0000256" key="2">
    <source>
        <dbReference type="ARBA" id="ARBA00023015"/>
    </source>
</evidence>
<dbReference type="CDD" id="cd06171">
    <property type="entry name" value="Sigma70_r4"/>
    <property type="match status" value="1"/>
</dbReference>
<dbReference type="InterPro" id="IPR013249">
    <property type="entry name" value="RNA_pol_sigma70_r4_t2"/>
</dbReference>
<dbReference type="InterPro" id="IPR007627">
    <property type="entry name" value="RNA_pol_sigma70_r2"/>
</dbReference>
<dbReference type="NCBIfam" id="TIGR02937">
    <property type="entry name" value="sigma70-ECF"/>
    <property type="match status" value="1"/>
</dbReference>
<reference evidence="9" key="2">
    <citation type="submission" date="2024-05" db="EMBL/GenBank/DDBJ databases">
        <title>Rhodohalobacter halophilus gen. nov., sp. nov., a moderately halophilic member of the family Balneolaceae.</title>
        <authorList>
            <person name="Xia J."/>
        </authorList>
    </citation>
    <scope>NUCLEOTIDE SEQUENCE</scope>
    <source>
        <strain evidence="9">WB101</strain>
    </source>
</reference>
<dbReference type="InterPro" id="IPR013324">
    <property type="entry name" value="RNA_pol_sigma_r3/r4-like"/>
</dbReference>
<dbReference type="Proteomes" id="UP001165366">
    <property type="component" value="Unassembled WGS sequence"/>
</dbReference>
<keyword evidence="10" id="KW-1185">Reference proteome</keyword>
<dbReference type="InterPro" id="IPR014284">
    <property type="entry name" value="RNA_pol_sigma-70_dom"/>
</dbReference>
<dbReference type="Pfam" id="PF04542">
    <property type="entry name" value="Sigma70_r2"/>
    <property type="match status" value="1"/>
</dbReference>
<proteinExistence type="inferred from homology"/>
<evidence type="ECO:0000259" key="7">
    <source>
        <dbReference type="Pfam" id="PF04542"/>
    </source>
</evidence>
<dbReference type="InterPro" id="IPR014327">
    <property type="entry name" value="RNA_pol_sigma70_bacteroid"/>
</dbReference>
<evidence type="ECO:0000259" key="8">
    <source>
        <dbReference type="Pfam" id="PF08281"/>
    </source>
</evidence>
<feature type="domain" description="RNA polymerase sigma-70 region 2" evidence="7">
    <location>
        <begin position="41"/>
        <end position="107"/>
    </location>
</feature>
<dbReference type="InterPro" id="IPR000838">
    <property type="entry name" value="RNA_pol_sigma70_ECF_CS"/>
</dbReference>